<accession>A0A239JUH9</accession>
<evidence type="ECO:0000256" key="2">
    <source>
        <dbReference type="SAM" id="SignalP"/>
    </source>
</evidence>
<keyword evidence="2" id="KW-0732">Signal</keyword>
<keyword evidence="1" id="KW-0812">Transmembrane</keyword>
<protein>
    <submittedName>
        <fullName evidence="3">Oxygen tolerance</fullName>
    </submittedName>
</protein>
<name>A0A239JUH9_9RHOB</name>
<reference evidence="3 4" key="1">
    <citation type="submission" date="2017-06" db="EMBL/GenBank/DDBJ databases">
        <authorList>
            <person name="Kim H.J."/>
            <person name="Triplett B.A."/>
        </authorList>
    </citation>
    <scope>NUCLEOTIDE SEQUENCE [LARGE SCALE GENOMIC DNA]</scope>
    <source>
        <strain evidence="3 4">DSM 29339</strain>
    </source>
</reference>
<keyword evidence="4" id="KW-1185">Reference proteome</keyword>
<dbReference type="RefSeq" id="WP_089234028.1">
    <property type="nucleotide sequence ID" value="NZ_FZOY01000006.1"/>
</dbReference>
<keyword evidence="1" id="KW-1133">Transmembrane helix</keyword>
<proteinExistence type="predicted"/>
<dbReference type="Proteomes" id="UP000198426">
    <property type="component" value="Unassembled WGS sequence"/>
</dbReference>
<dbReference type="PANTHER" id="PTHR40940">
    <property type="entry name" value="PROTEIN BATD-RELATED"/>
    <property type="match status" value="1"/>
</dbReference>
<dbReference type="PANTHER" id="PTHR40940:SF1">
    <property type="entry name" value="PROTEIN BATD"/>
    <property type="match status" value="1"/>
</dbReference>
<dbReference type="InterPro" id="IPR025738">
    <property type="entry name" value="BatD"/>
</dbReference>
<evidence type="ECO:0000256" key="1">
    <source>
        <dbReference type="SAM" id="Phobius"/>
    </source>
</evidence>
<keyword evidence="1" id="KW-0472">Membrane</keyword>
<evidence type="ECO:0000313" key="3">
    <source>
        <dbReference type="EMBL" id="SNT09480.1"/>
    </source>
</evidence>
<gene>
    <name evidence="3" type="ORF">SAMN05421757_10676</name>
</gene>
<evidence type="ECO:0000313" key="4">
    <source>
        <dbReference type="Proteomes" id="UP000198426"/>
    </source>
</evidence>
<dbReference type="EMBL" id="FZOY01000006">
    <property type="protein sequence ID" value="SNT09480.1"/>
    <property type="molecule type" value="Genomic_DNA"/>
</dbReference>
<sequence length="434" mass="46058">MRVLRHLLPVALLLSLALGAIAQPASPTADPGAPEPRVTAELTPESVVVGQPLVLRIKVLVPTWLPSPPEFPNLDLPNVIVRLPERASGPVSERVDGETWSGVARSYRLYPMVPGDVTLPEQRIVVTYADPGTTQPVTAEVPLPAFTISATLPEAAAGLDPAILASDFTLEQSIEGADGTLGQGDAVVRTVTARIGGTTPLFIPGLIPEVPDGPVQAHAAEPKVAETEERGVLSGSREETVTYVARYGGTVDLPAISVEWFDIDSGEVETAQLEGVTLTVDAPPPPREPRFTGRQMALAGVALALLAGLVWLLVRFALPPVRRAFESRKQARLQSEAHAAGAVRHAIAARDLPAFLAAREAWTRRCPAVPGSPPDALDDAAIAVSSALYGRGAAASRNETWRALGAAFEQERKRRLAERRLRLSIDALPPLNPS</sequence>
<feature type="signal peptide" evidence="2">
    <location>
        <begin position="1"/>
        <end position="22"/>
    </location>
</feature>
<dbReference type="AlphaFoldDB" id="A0A239JUH9"/>
<organism evidence="3 4">
    <name type="scientific">Tropicimonas sediminicola</name>
    <dbReference type="NCBI Taxonomy" id="1031541"/>
    <lineage>
        <taxon>Bacteria</taxon>
        <taxon>Pseudomonadati</taxon>
        <taxon>Pseudomonadota</taxon>
        <taxon>Alphaproteobacteria</taxon>
        <taxon>Rhodobacterales</taxon>
        <taxon>Roseobacteraceae</taxon>
        <taxon>Tropicimonas</taxon>
    </lineage>
</organism>
<dbReference type="OrthoDB" id="7699970at2"/>
<feature type="transmembrane region" description="Helical" evidence="1">
    <location>
        <begin position="296"/>
        <end position="318"/>
    </location>
</feature>
<feature type="chain" id="PRO_5011991974" evidence="2">
    <location>
        <begin position="23"/>
        <end position="434"/>
    </location>
</feature>